<evidence type="ECO:0000259" key="11">
    <source>
        <dbReference type="SMART" id="SM01193"/>
    </source>
</evidence>
<dbReference type="PIRSF" id="PIRSF001400">
    <property type="entry name" value="Enolase"/>
    <property type="match status" value="1"/>
</dbReference>
<evidence type="ECO:0000313" key="13">
    <source>
        <dbReference type="Proteomes" id="UP000199076"/>
    </source>
</evidence>
<feature type="binding site" evidence="8">
    <location>
        <position position="394"/>
    </location>
    <ligand>
        <name>substrate</name>
    </ligand>
</feature>
<dbReference type="PROSITE" id="PS00164">
    <property type="entry name" value="ENOLASE"/>
    <property type="match status" value="1"/>
</dbReference>
<feature type="binding site" evidence="8">
    <location>
        <position position="146"/>
    </location>
    <ligand>
        <name>substrate</name>
    </ligand>
</feature>
<dbReference type="InterPro" id="IPR000941">
    <property type="entry name" value="Enolase"/>
</dbReference>
<dbReference type="SUPFAM" id="SSF54826">
    <property type="entry name" value="Enolase N-terminal domain-like"/>
    <property type="match status" value="1"/>
</dbReference>
<comment type="pathway">
    <text evidence="1 6">Carbohydrate degradation; glycolysis; pyruvate from D-glyceraldehyde 3-phosphate: step 4/5.</text>
</comment>
<protein>
    <recommendedName>
        <fullName evidence="6">Enolase</fullName>
        <ecNumber evidence="6">4.2.1.11</ecNumber>
    </recommendedName>
    <alternativeName>
        <fullName evidence="6">2-phospho-D-glycerate hydro-lyase</fullName>
    </alternativeName>
    <alternativeName>
        <fullName evidence="6">2-phosphoglycerate dehydratase</fullName>
    </alternativeName>
</protein>
<dbReference type="InterPro" id="IPR020810">
    <property type="entry name" value="Enolase_C"/>
</dbReference>
<comment type="function">
    <text evidence="6">Catalyzes the reversible conversion of 2-phosphoglycerate (2-PG) into phosphoenolpyruvate (PEP). It is essential for the degradation of carbohydrates via glycolysis.</text>
</comment>
<proteinExistence type="inferred from homology"/>
<feature type="binding site" evidence="6 9">
    <location>
        <position position="275"/>
    </location>
    <ligand>
        <name>Mg(2+)</name>
        <dbReference type="ChEBI" id="CHEBI:18420"/>
    </ligand>
</feature>
<comment type="similarity">
    <text evidence="2 6">Belongs to the enolase family.</text>
</comment>
<feature type="binding site" evidence="6 9">
    <location>
        <position position="232"/>
    </location>
    <ligand>
        <name>Mg(2+)</name>
        <dbReference type="ChEBI" id="CHEBI:18420"/>
    </ligand>
</feature>
<dbReference type="CDD" id="cd03313">
    <property type="entry name" value="enolase"/>
    <property type="match status" value="1"/>
</dbReference>
<keyword evidence="3 6" id="KW-0460">Magnesium</keyword>
<dbReference type="SFLD" id="SFLDG00178">
    <property type="entry name" value="enolase"/>
    <property type="match status" value="1"/>
</dbReference>
<feature type="binding site" evidence="6">
    <location>
        <position position="154"/>
    </location>
    <ligand>
        <name>(2R)-2-phosphoglycerate</name>
        <dbReference type="ChEBI" id="CHEBI:58289"/>
    </ligand>
</feature>
<dbReference type="InterPro" id="IPR020809">
    <property type="entry name" value="Enolase_CS"/>
</dbReference>
<feature type="domain" description="Enolase N-terminal" evidence="11">
    <location>
        <begin position="4"/>
        <end position="124"/>
    </location>
</feature>
<evidence type="ECO:0000256" key="5">
    <source>
        <dbReference type="ARBA" id="ARBA00023239"/>
    </source>
</evidence>
<dbReference type="NCBIfam" id="TIGR01060">
    <property type="entry name" value="eno"/>
    <property type="match status" value="1"/>
</dbReference>
<evidence type="ECO:0000256" key="4">
    <source>
        <dbReference type="ARBA" id="ARBA00023152"/>
    </source>
</evidence>
<dbReference type="InterPro" id="IPR020811">
    <property type="entry name" value="Enolase_N"/>
</dbReference>
<keyword evidence="6" id="KW-0964">Secreted</keyword>
<evidence type="ECO:0000256" key="1">
    <source>
        <dbReference type="ARBA" id="ARBA00005031"/>
    </source>
</evidence>
<feature type="binding site" evidence="8">
    <location>
        <position position="275"/>
    </location>
    <ligand>
        <name>substrate</name>
    </ligand>
</feature>
<gene>
    <name evidence="6" type="primary">eno</name>
    <name evidence="12" type="ORF">SAMN05216218_108158</name>
</gene>
<dbReference type="PANTHER" id="PTHR11902">
    <property type="entry name" value="ENOLASE"/>
    <property type="match status" value="1"/>
</dbReference>
<dbReference type="GO" id="GO:0009986">
    <property type="term" value="C:cell surface"/>
    <property type="evidence" value="ECO:0007669"/>
    <property type="project" value="UniProtKB-SubCell"/>
</dbReference>
<feature type="binding site" evidence="6">
    <location>
        <position position="373"/>
    </location>
    <ligand>
        <name>(2R)-2-phosphoglycerate</name>
        <dbReference type="ChEBI" id="CHEBI:58289"/>
    </ligand>
</feature>
<dbReference type="SFLD" id="SFLDS00001">
    <property type="entry name" value="Enolase"/>
    <property type="match status" value="1"/>
</dbReference>
<dbReference type="GO" id="GO:0004634">
    <property type="term" value="F:phosphopyruvate hydratase activity"/>
    <property type="evidence" value="ECO:0007669"/>
    <property type="project" value="UniProtKB-UniRule"/>
</dbReference>
<feature type="active site" description="Proton acceptor" evidence="6 7">
    <location>
        <position position="343"/>
    </location>
</feature>
<feature type="binding site" evidence="8">
    <location>
        <begin position="370"/>
        <end position="373"/>
    </location>
    <ligand>
        <name>substrate</name>
    </ligand>
</feature>
<dbReference type="Pfam" id="PF00113">
    <property type="entry name" value="Enolase_C"/>
    <property type="match status" value="1"/>
</dbReference>
<evidence type="ECO:0000256" key="2">
    <source>
        <dbReference type="ARBA" id="ARBA00009604"/>
    </source>
</evidence>
<dbReference type="PRINTS" id="PR00148">
    <property type="entry name" value="ENOLASE"/>
</dbReference>
<dbReference type="PANTHER" id="PTHR11902:SF1">
    <property type="entry name" value="ENOLASE"/>
    <property type="match status" value="1"/>
</dbReference>
<dbReference type="InterPro" id="IPR029017">
    <property type="entry name" value="Enolase-like_N"/>
</dbReference>
<feature type="binding site" evidence="6">
    <location>
        <position position="394"/>
    </location>
    <ligand>
        <name>(2R)-2-phosphoglycerate</name>
        <dbReference type="ChEBI" id="CHEBI:58289"/>
    </ligand>
</feature>
<dbReference type="EC" id="4.2.1.11" evidence="6"/>
<evidence type="ECO:0000256" key="9">
    <source>
        <dbReference type="PIRSR" id="PIRSR001400-3"/>
    </source>
</evidence>
<dbReference type="GO" id="GO:0005576">
    <property type="term" value="C:extracellular region"/>
    <property type="evidence" value="ECO:0007669"/>
    <property type="project" value="UniProtKB-SubCell"/>
</dbReference>
<dbReference type="InterPro" id="IPR036849">
    <property type="entry name" value="Enolase-like_C_sf"/>
</dbReference>
<feature type="active site" description="Proton donor" evidence="6 7">
    <location>
        <position position="196"/>
    </location>
</feature>
<dbReference type="HAMAP" id="MF_00318">
    <property type="entry name" value="Enolase"/>
    <property type="match status" value="1"/>
</dbReference>
<keyword evidence="6 9" id="KW-0479">Metal-binding</keyword>
<dbReference type="GO" id="GO:0000015">
    <property type="term" value="C:phosphopyruvate hydratase complex"/>
    <property type="evidence" value="ECO:0007669"/>
    <property type="project" value="InterPro"/>
</dbReference>
<keyword evidence="13" id="KW-1185">Reference proteome</keyword>
<organism evidence="12 13">
    <name type="scientific">Halorientalis regularis</name>
    <dbReference type="NCBI Taxonomy" id="660518"/>
    <lineage>
        <taxon>Archaea</taxon>
        <taxon>Methanobacteriati</taxon>
        <taxon>Methanobacteriota</taxon>
        <taxon>Stenosarchaea group</taxon>
        <taxon>Halobacteria</taxon>
        <taxon>Halobacteriales</taxon>
        <taxon>Haloarculaceae</taxon>
        <taxon>Halorientalis</taxon>
    </lineage>
</organism>
<sequence length="416" mass="43622">MTLIADVSLRRTLDSRGNGTVEAEVTTDNGGFGRAAAPSGASTGEYEAIELEPNEAIAKARELAVPRLVGEVFAGDQRGVDQALHGADGTNDFSKIGANSAVAISMAAAKAGADTQGIPLYQHLGGAFRGRNFPVPLGNVVGGGEHAADATHIQEFLAAPVGAPSVADAVFANAAVHQEVHDILAERGIAAGKGDEGAWAPSVDDAEAFEIVAQATERVTEEFGFEVRMGLDVAGAELYDADEGVYSYGEKTRDTAEQIDYVAGLVDEYDLVYVEDPLDEDDYEAFAELTDRVGESEARSASGSRAAKPRDRTLICGDDLFVTNTDRLAEGIERGAANSILIKPNQIGTLTDAFDAIELAVENGYEPVVSHRSGETEDATIAHLAVATDAPFIKTGAVGGERTAKLNELIRIEDNA</sequence>
<dbReference type="SFLD" id="SFLDF00002">
    <property type="entry name" value="enolase"/>
    <property type="match status" value="1"/>
</dbReference>
<comment type="cofactor">
    <cofactor evidence="6">
        <name>Mg(2+)</name>
        <dbReference type="ChEBI" id="CHEBI:18420"/>
    </cofactor>
    <text evidence="6">Binds a second Mg(2+) ion via substrate during catalysis.</text>
</comment>
<dbReference type="Gene3D" id="3.20.20.120">
    <property type="entry name" value="Enolase-like C-terminal domain"/>
    <property type="match status" value="1"/>
</dbReference>
<dbReference type="AlphaFoldDB" id="A0A1G7N2F1"/>
<comment type="subcellular location">
    <subcellularLocation>
        <location evidence="6">Cytoplasm</location>
    </subcellularLocation>
    <subcellularLocation>
        <location evidence="6">Secreted</location>
    </subcellularLocation>
    <subcellularLocation>
        <location evidence="6">Cell surface</location>
    </subcellularLocation>
    <text evidence="6">Fractions of enolase are present in both the cytoplasm and on the cell surface.</text>
</comment>
<feature type="domain" description="Enolase C-terminal TIM barrel" evidence="10">
    <location>
        <begin position="130"/>
        <end position="416"/>
    </location>
</feature>
<dbReference type="GO" id="GO:0006096">
    <property type="term" value="P:glycolytic process"/>
    <property type="evidence" value="ECO:0007669"/>
    <property type="project" value="UniProtKB-UniRule"/>
</dbReference>
<dbReference type="SMART" id="SM01192">
    <property type="entry name" value="Enolase_C"/>
    <property type="match status" value="1"/>
</dbReference>
<evidence type="ECO:0000313" key="12">
    <source>
        <dbReference type="EMBL" id="SDF68238.1"/>
    </source>
</evidence>
<feature type="binding site" evidence="6">
    <location>
        <position position="343"/>
    </location>
    <ligand>
        <name>(2R)-2-phosphoglycerate</name>
        <dbReference type="ChEBI" id="CHEBI:58289"/>
    </ligand>
</feature>
<keyword evidence="5 6" id="KW-0456">Lyase</keyword>
<dbReference type="EMBL" id="FNBK01000008">
    <property type="protein sequence ID" value="SDF68238.1"/>
    <property type="molecule type" value="Genomic_DNA"/>
</dbReference>
<evidence type="ECO:0000256" key="6">
    <source>
        <dbReference type="HAMAP-Rule" id="MF_00318"/>
    </source>
</evidence>
<dbReference type="STRING" id="660518.SAMN05216218_108158"/>
<evidence type="ECO:0000256" key="3">
    <source>
        <dbReference type="ARBA" id="ARBA00022842"/>
    </source>
</evidence>
<feature type="binding site" evidence="8">
    <location>
        <position position="318"/>
    </location>
    <ligand>
        <name>substrate</name>
    </ligand>
</feature>
<dbReference type="SUPFAM" id="SSF51604">
    <property type="entry name" value="Enolase C-terminal domain-like"/>
    <property type="match status" value="1"/>
</dbReference>
<dbReference type="OrthoDB" id="8680at2157"/>
<evidence type="ECO:0000256" key="8">
    <source>
        <dbReference type="PIRSR" id="PIRSR001400-2"/>
    </source>
</evidence>
<comment type="catalytic activity">
    <reaction evidence="6">
        <text>(2R)-2-phosphoglycerate = phosphoenolpyruvate + H2O</text>
        <dbReference type="Rhea" id="RHEA:10164"/>
        <dbReference type="ChEBI" id="CHEBI:15377"/>
        <dbReference type="ChEBI" id="CHEBI:58289"/>
        <dbReference type="ChEBI" id="CHEBI:58702"/>
        <dbReference type="EC" id="4.2.1.11"/>
    </reaction>
</comment>
<dbReference type="UniPathway" id="UPA00109">
    <property type="reaction ID" value="UER00187"/>
</dbReference>
<dbReference type="Proteomes" id="UP000199076">
    <property type="component" value="Unassembled WGS sequence"/>
</dbReference>
<feature type="binding site" evidence="8">
    <location>
        <position position="155"/>
    </location>
    <ligand>
        <name>substrate</name>
    </ligand>
</feature>
<name>A0A1G7N2F1_9EURY</name>
<evidence type="ECO:0000256" key="7">
    <source>
        <dbReference type="PIRSR" id="PIRSR001400-1"/>
    </source>
</evidence>
<dbReference type="SMART" id="SM01193">
    <property type="entry name" value="Enolase_N"/>
    <property type="match status" value="1"/>
</dbReference>
<keyword evidence="4 6" id="KW-0324">Glycolysis</keyword>
<comment type="cofactor">
    <cofactor evidence="9">
        <name>Mg(2+)</name>
        <dbReference type="ChEBI" id="CHEBI:18420"/>
    </cofactor>
    <text evidence="9">Mg(2+) is required for catalysis and for stabilizing the dimer.</text>
</comment>
<dbReference type="Pfam" id="PF03952">
    <property type="entry name" value="Enolase_N"/>
    <property type="match status" value="1"/>
</dbReference>
<dbReference type="GO" id="GO:0000287">
    <property type="term" value="F:magnesium ion binding"/>
    <property type="evidence" value="ECO:0007669"/>
    <property type="project" value="UniProtKB-UniRule"/>
</dbReference>
<feature type="binding site" evidence="6">
    <location>
        <position position="372"/>
    </location>
    <ligand>
        <name>(2R)-2-phosphoglycerate</name>
        <dbReference type="ChEBI" id="CHEBI:58289"/>
    </ligand>
</feature>
<dbReference type="Gene3D" id="3.30.390.10">
    <property type="entry name" value="Enolase-like, N-terminal domain"/>
    <property type="match status" value="1"/>
</dbReference>
<dbReference type="RefSeq" id="WP_092692410.1">
    <property type="nucleotide sequence ID" value="NZ_FNBK01000008.1"/>
</dbReference>
<feature type="binding site" evidence="6 9">
    <location>
        <position position="318"/>
    </location>
    <ligand>
        <name>Mg(2+)</name>
        <dbReference type="ChEBI" id="CHEBI:18420"/>
    </ligand>
</feature>
<evidence type="ECO:0000259" key="10">
    <source>
        <dbReference type="SMART" id="SM01192"/>
    </source>
</evidence>
<keyword evidence="6" id="KW-0963">Cytoplasm</keyword>
<accession>A0A1G7N2F1</accession>
<reference evidence="13" key="1">
    <citation type="submission" date="2016-10" db="EMBL/GenBank/DDBJ databases">
        <authorList>
            <person name="Varghese N."/>
            <person name="Submissions S."/>
        </authorList>
    </citation>
    <scope>NUCLEOTIDE SEQUENCE [LARGE SCALE GENOMIC DNA]</scope>
    <source>
        <strain evidence="13">IBRC-M 10760</strain>
    </source>
</reference>